<comment type="caution">
    <text evidence="1">The sequence shown here is derived from an EMBL/GenBank/DDBJ whole genome shotgun (WGS) entry which is preliminary data.</text>
</comment>
<gene>
    <name evidence="1" type="ORF">GMRT_14426</name>
</gene>
<dbReference type="EMBL" id="VDLU01000003">
    <property type="protein sequence ID" value="TNJ27588.1"/>
    <property type="molecule type" value="Genomic_DNA"/>
</dbReference>
<reference evidence="1 2" key="1">
    <citation type="submission" date="2019-05" db="EMBL/GenBank/DDBJ databases">
        <title>The compact genome of Giardia muris reveals important steps in the evolution of intestinal protozoan parasites.</title>
        <authorList>
            <person name="Xu F."/>
            <person name="Jimenez-Gonzalez A."/>
            <person name="Einarsson E."/>
            <person name="Astvaldsson A."/>
            <person name="Peirasmaki D."/>
            <person name="Eckmann L."/>
            <person name="Andersson J.O."/>
            <person name="Svard S.G."/>
            <person name="Jerlstrom-Hultqvist J."/>
        </authorList>
    </citation>
    <scope>NUCLEOTIDE SEQUENCE [LARGE SCALE GENOMIC DNA]</scope>
    <source>
        <strain evidence="1 2">Roberts-Thomson</strain>
    </source>
</reference>
<organism evidence="1 2">
    <name type="scientific">Giardia muris</name>
    <dbReference type="NCBI Taxonomy" id="5742"/>
    <lineage>
        <taxon>Eukaryota</taxon>
        <taxon>Metamonada</taxon>
        <taxon>Diplomonadida</taxon>
        <taxon>Hexamitidae</taxon>
        <taxon>Giardiinae</taxon>
        <taxon>Giardia</taxon>
    </lineage>
</organism>
<dbReference type="Proteomes" id="UP000315496">
    <property type="component" value="Chromosome 3"/>
</dbReference>
<accession>A0A4Z1SVH8</accession>
<evidence type="ECO:0000313" key="2">
    <source>
        <dbReference type="Proteomes" id="UP000315496"/>
    </source>
</evidence>
<protein>
    <submittedName>
        <fullName evidence="1">Uncharacterized protein</fullName>
    </submittedName>
</protein>
<name>A0A4Z1SVH8_GIAMU</name>
<dbReference type="VEuPathDB" id="GiardiaDB:GMRT_14426"/>
<proteinExistence type="predicted"/>
<dbReference type="AlphaFoldDB" id="A0A4Z1SVH8"/>
<sequence>MPPLLLGVAPFESQGPQTRARVQDLITEMTGLPDGGYRLCRLRPLQVTRLVSDDGTRACCALVPSRSEALRPRIPPDPHSVCALCNALRLRYVVSRETRDAAVAALEALKLQLEEATRGPRSTFEENLVAYVRRELVPDVNTRKLALEAALEAEIIVEEHSDALFRRYASRYME</sequence>
<keyword evidence="2" id="KW-1185">Reference proteome</keyword>
<evidence type="ECO:0000313" key="1">
    <source>
        <dbReference type="EMBL" id="TNJ27588.1"/>
    </source>
</evidence>